<reference evidence="1" key="1">
    <citation type="journal article" date="2021" name="Proc. Natl. Acad. Sci. U.S.A.">
        <title>A Catalog of Tens of Thousands of Viruses from Human Metagenomes Reveals Hidden Associations with Chronic Diseases.</title>
        <authorList>
            <person name="Tisza M.J."/>
            <person name="Buck C.B."/>
        </authorList>
    </citation>
    <scope>NUCLEOTIDE SEQUENCE</scope>
    <source>
        <strain evidence="1">CtjfQ5</strain>
    </source>
</reference>
<accession>A0A8S5L8J7</accession>
<organism evidence="1">
    <name type="scientific">Siphoviridae sp. ctjfQ5</name>
    <dbReference type="NCBI Taxonomy" id="2823594"/>
    <lineage>
        <taxon>Viruses</taxon>
        <taxon>Duplodnaviria</taxon>
        <taxon>Heunggongvirae</taxon>
        <taxon>Uroviricota</taxon>
        <taxon>Caudoviricetes</taxon>
    </lineage>
</organism>
<dbReference type="EMBL" id="BK014655">
    <property type="protein sequence ID" value="DAD66272.1"/>
    <property type="molecule type" value="Genomic_DNA"/>
</dbReference>
<evidence type="ECO:0000313" key="1">
    <source>
        <dbReference type="EMBL" id="DAD66272.1"/>
    </source>
</evidence>
<proteinExistence type="predicted"/>
<name>A0A8S5L8J7_9CAUD</name>
<protein>
    <submittedName>
        <fullName evidence="1">Tail assembly chaperone protein</fullName>
    </submittedName>
</protein>
<sequence length="63" mass="7380">MDGDPEANFAHFCLQRFGWPPSKFLNLPSRERAFVIASINVRCEAERKKEAELKSKMKRGKRR</sequence>